<evidence type="ECO:0000313" key="4">
    <source>
        <dbReference type="Proteomes" id="UP001240447"/>
    </source>
</evidence>
<reference evidence="3 4" key="1">
    <citation type="submission" date="2023-07" db="EMBL/GenBank/DDBJ databases">
        <title>Sequencing the genomes of 1000 actinobacteria strains.</title>
        <authorList>
            <person name="Klenk H.-P."/>
        </authorList>
    </citation>
    <scope>NUCLEOTIDE SEQUENCE [LARGE SCALE GENOMIC DNA]</scope>
    <source>
        <strain evidence="3 4">GD13</strain>
    </source>
</reference>
<organism evidence="3 4">
    <name type="scientific">Nocardioides massiliensis</name>
    <dbReference type="NCBI Taxonomy" id="1325935"/>
    <lineage>
        <taxon>Bacteria</taxon>
        <taxon>Bacillati</taxon>
        <taxon>Actinomycetota</taxon>
        <taxon>Actinomycetes</taxon>
        <taxon>Propionibacteriales</taxon>
        <taxon>Nocardioidaceae</taxon>
        <taxon>Nocardioides</taxon>
    </lineage>
</organism>
<evidence type="ECO:0000313" key="3">
    <source>
        <dbReference type="EMBL" id="MDP9820964.1"/>
    </source>
</evidence>
<name>A0ABT9NL77_9ACTN</name>
<dbReference type="InterPro" id="IPR005133">
    <property type="entry name" value="PhaG_MnhG_YufB"/>
</dbReference>
<keyword evidence="2" id="KW-0472">Membrane</keyword>
<dbReference type="PANTHER" id="PTHR34703:SF1">
    <property type="entry name" value="ANTIPORTER SUBUNIT MNHG2-RELATED"/>
    <property type="match status" value="1"/>
</dbReference>
<dbReference type="RefSeq" id="WP_068122804.1">
    <property type="nucleotide sequence ID" value="NZ_CCXJ01000608.1"/>
</dbReference>
<dbReference type="PANTHER" id="PTHR34703">
    <property type="entry name" value="ANTIPORTER SUBUNIT MNHG2-RELATED"/>
    <property type="match status" value="1"/>
</dbReference>
<comment type="caution">
    <text evidence="3">The sequence shown here is derived from an EMBL/GenBank/DDBJ whole genome shotgun (WGS) entry which is preliminary data.</text>
</comment>
<proteinExistence type="inferred from homology"/>
<keyword evidence="2" id="KW-0812">Transmembrane</keyword>
<evidence type="ECO:0000256" key="1">
    <source>
        <dbReference type="ARBA" id="ARBA00008404"/>
    </source>
</evidence>
<dbReference type="EMBL" id="JAUSQM010000001">
    <property type="protein sequence ID" value="MDP9820964.1"/>
    <property type="molecule type" value="Genomic_DNA"/>
</dbReference>
<protein>
    <submittedName>
        <fullName evidence="3">Multicomponent Na+:H+ antiporter subunit G</fullName>
    </submittedName>
</protein>
<sequence length="108" mass="10856">MNWVDVTGQALCVLGSVVFLAAGIGALRLPDPYTRASAVATAAGVGVALVVAGGALVHPGWDATVRAIIAIVFQLATSAVGGMAIARAAVLSRHKFSPETDDSVLEEG</sequence>
<keyword evidence="2" id="KW-1133">Transmembrane helix</keyword>
<dbReference type="Pfam" id="PF03334">
    <property type="entry name" value="PhaG_MnhG_YufB"/>
    <property type="match status" value="1"/>
</dbReference>
<accession>A0ABT9NL77</accession>
<evidence type="ECO:0000256" key="2">
    <source>
        <dbReference type="SAM" id="Phobius"/>
    </source>
</evidence>
<keyword evidence="4" id="KW-1185">Reference proteome</keyword>
<comment type="similarity">
    <text evidence="1">Belongs to the CPA3 antiporters (TC 2.A.63) subunit G family.</text>
</comment>
<feature type="transmembrane region" description="Helical" evidence="2">
    <location>
        <begin position="67"/>
        <end position="86"/>
    </location>
</feature>
<feature type="transmembrane region" description="Helical" evidence="2">
    <location>
        <begin position="39"/>
        <end position="61"/>
    </location>
</feature>
<dbReference type="Proteomes" id="UP001240447">
    <property type="component" value="Unassembled WGS sequence"/>
</dbReference>
<feature type="transmembrane region" description="Helical" evidence="2">
    <location>
        <begin position="6"/>
        <end position="27"/>
    </location>
</feature>
<gene>
    <name evidence="3" type="ORF">J2S59_000773</name>
</gene>